<dbReference type="GeneID" id="107461539"/>
<dbReference type="GO" id="GO:0051082">
    <property type="term" value="F:unfolded protein binding"/>
    <property type="evidence" value="ECO:0007669"/>
    <property type="project" value="TreeGrafter"/>
</dbReference>
<evidence type="ECO:0000313" key="4">
    <source>
        <dbReference type="RefSeq" id="XP_015935546.1"/>
    </source>
</evidence>
<feature type="compositionally biased region" description="Low complexity" evidence="1">
    <location>
        <begin position="162"/>
        <end position="178"/>
    </location>
</feature>
<feature type="domain" description="J" evidence="2">
    <location>
        <begin position="97"/>
        <end position="161"/>
    </location>
</feature>
<dbReference type="KEGG" id="adu:107461539"/>
<dbReference type="Pfam" id="PF00226">
    <property type="entry name" value="DnaJ"/>
    <property type="match status" value="1"/>
</dbReference>
<dbReference type="PROSITE" id="PS50076">
    <property type="entry name" value="DNAJ_2"/>
    <property type="match status" value="1"/>
</dbReference>
<dbReference type="OrthoDB" id="10250354at2759"/>
<protein>
    <submittedName>
        <fullName evidence="4">Uncharacterized protein LOC107461539 isoform X1</fullName>
    </submittedName>
</protein>
<dbReference type="PRINTS" id="PR00625">
    <property type="entry name" value="JDOMAIN"/>
</dbReference>
<dbReference type="PANTHER" id="PTHR43096:SF61">
    <property type="entry name" value="CHAPERONE DNAJ-DOMAIN SUPERFAMILY PROTEIN"/>
    <property type="match status" value="1"/>
</dbReference>
<accession>A0A6P4B3D6</accession>
<dbReference type="CDD" id="cd06257">
    <property type="entry name" value="DnaJ"/>
    <property type="match status" value="1"/>
</dbReference>
<dbReference type="PANTHER" id="PTHR43096">
    <property type="entry name" value="DNAJ HOMOLOG 1, MITOCHONDRIAL-RELATED"/>
    <property type="match status" value="1"/>
</dbReference>
<proteinExistence type="predicted"/>
<dbReference type="GO" id="GO:0005737">
    <property type="term" value="C:cytoplasm"/>
    <property type="evidence" value="ECO:0007669"/>
    <property type="project" value="TreeGrafter"/>
</dbReference>
<dbReference type="Gene3D" id="1.10.287.110">
    <property type="entry name" value="DnaJ domain"/>
    <property type="match status" value="1"/>
</dbReference>
<feature type="region of interest" description="Disordered" evidence="1">
    <location>
        <begin position="248"/>
        <end position="287"/>
    </location>
</feature>
<dbReference type="SUPFAM" id="SSF46565">
    <property type="entry name" value="Chaperone J-domain"/>
    <property type="match status" value="1"/>
</dbReference>
<dbReference type="InterPro" id="IPR018253">
    <property type="entry name" value="DnaJ_domain_CS"/>
</dbReference>
<feature type="compositionally biased region" description="Low complexity" evidence="1">
    <location>
        <begin position="253"/>
        <end position="264"/>
    </location>
</feature>
<dbReference type="RefSeq" id="XP_015935546.1">
    <property type="nucleotide sequence ID" value="XM_016080060.3"/>
</dbReference>
<evidence type="ECO:0000259" key="2">
    <source>
        <dbReference type="PROSITE" id="PS50076"/>
    </source>
</evidence>
<dbReference type="GO" id="GO:0042026">
    <property type="term" value="P:protein refolding"/>
    <property type="evidence" value="ECO:0007669"/>
    <property type="project" value="TreeGrafter"/>
</dbReference>
<reference evidence="3" key="1">
    <citation type="journal article" date="2016" name="Nat. Genet.">
        <title>The genome sequences of Arachis duranensis and Arachis ipaensis, the diploid ancestors of cultivated peanut.</title>
        <authorList>
            <person name="Bertioli D.J."/>
            <person name="Cannon S.B."/>
            <person name="Froenicke L."/>
            <person name="Huang G."/>
            <person name="Farmer A.D."/>
            <person name="Cannon E.K."/>
            <person name="Liu X."/>
            <person name="Gao D."/>
            <person name="Clevenger J."/>
            <person name="Dash S."/>
            <person name="Ren L."/>
            <person name="Moretzsohn M.C."/>
            <person name="Shirasawa K."/>
            <person name="Huang W."/>
            <person name="Vidigal B."/>
            <person name="Abernathy B."/>
            <person name="Chu Y."/>
            <person name="Niederhuth C.E."/>
            <person name="Umale P."/>
            <person name="Araujo A.C."/>
            <person name="Kozik A."/>
            <person name="Kim K.D."/>
            <person name="Burow M.D."/>
            <person name="Varshney R.K."/>
            <person name="Wang X."/>
            <person name="Zhang X."/>
            <person name="Barkley N."/>
            <person name="Guimaraes P.M."/>
            <person name="Isobe S."/>
            <person name="Guo B."/>
            <person name="Liao B."/>
            <person name="Stalker H.T."/>
            <person name="Schmitz R.J."/>
            <person name="Scheffler B.E."/>
            <person name="Leal-Bertioli S.C."/>
            <person name="Xun X."/>
            <person name="Jackson S.A."/>
            <person name="Michelmore R."/>
            <person name="Ozias-Akins P."/>
        </authorList>
    </citation>
    <scope>NUCLEOTIDE SEQUENCE [LARGE SCALE GENOMIC DNA]</scope>
    <source>
        <strain evidence="3">cv. V14167</strain>
    </source>
</reference>
<dbReference type="Proteomes" id="UP000515211">
    <property type="component" value="Chromosome 8"/>
</dbReference>
<feature type="compositionally biased region" description="Polar residues" evidence="1">
    <location>
        <begin position="265"/>
        <end position="274"/>
    </location>
</feature>
<gene>
    <name evidence="4" type="primary">LOC107461539</name>
</gene>
<keyword evidence="3" id="KW-1185">Reference proteome</keyword>
<evidence type="ECO:0000313" key="3">
    <source>
        <dbReference type="Proteomes" id="UP000515211"/>
    </source>
</evidence>
<feature type="region of interest" description="Disordered" evidence="1">
    <location>
        <begin position="161"/>
        <end position="182"/>
    </location>
</feature>
<organism evidence="3 4">
    <name type="scientific">Arachis duranensis</name>
    <name type="common">Wild peanut</name>
    <dbReference type="NCBI Taxonomy" id="130453"/>
    <lineage>
        <taxon>Eukaryota</taxon>
        <taxon>Viridiplantae</taxon>
        <taxon>Streptophyta</taxon>
        <taxon>Embryophyta</taxon>
        <taxon>Tracheophyta</taxon>
        <taxon>Spermatophyta</taxon>
        <taxon>Magnoliopsida</taxon>
        <taxon>eudicotyledons</taxon>
        <taxon>Gunneridae</taxon>
        <taxon>Pentapetalae</taxon>
        <taxon>rosids</taxon>
        <taxon>fabids</taxon>
        <taxon>Fabales</taxon>
        <taxon>Fabaceae</taxon>
        <taxon>Papilionoideae</taxon>
        <taxon>50 kb inversion clade</taxon>
        <taxon>dalbergioids sensu lato</taxon>
        <taxon>Dalbergieae</taxon>
        <taxon>Pterocarpus clade</taxon>
        <taxon>Arachis</taxon>
    </lineage>
</organism>
<sequence length="305" mass="34322">MIDFLDKLINMHGCGLTRSLPLPPPLTAPNNFLSQISTQLCLRSLLSIQTQNPSLSFIPTSKYRYTGAFSYGNHGIRNNGGRRGNRPVAMRASRGESPYEILGVSPSATSDEIKRAYRKLALKYHPDVNKEDKAQEKFMRIKHAYNTLINSNSRRKYDFGNRGSDFSYSSSQRSQSRSTQEEEFYGLGNFFRDVQITIEDFFKDLQEEFKNWEANAASEGKPKSLWEEIAEIGEEFVEFLEKELNIVDTEADQNNNETTTQGGNKSNMSGTGTPDNEAGKGKTSIEDNLDDVEATLAKLKKELGL</sequence>
<dbReference type="InterPro" id="IPR001623">
    <property type="entry name" value="DnaJ_domain"/>
</dbReference>
<dbReference type="SMART" id="SM00271">
    <property type="entry name" value="DnaJ"/>
    <property type="match status" value="1"/>
</dbReference>
<reference evidence="4" key="2">
    <citation type="submission" date="2025-08" db="UniProtKB">
        <authorList>
            <consortium name="RefSeq"/>
        </authorList>
    </citation>
    <scope>IDENTIFICATION</scope>
    <source>
        <tissue evidence="4">Whole plant</tissue>
    </source>
</reference>
<dbReference type="PROSITE" id="PS00636">
    <property type="entry name" value="DNAJ_1"/>
    <property type="match status" value="1"/>
</dbReference>
<dbReference type="AlphaFoldDB" id="A0A6P4B3D6"/>
<name>A0A6P4B3D6_ARADU</name>
<evidence type="ECO:0000256" key="1">
    <source>
        <dbReference type="SAM" id="MobiDB-lite"/>
    </source>
</evidence>
<dbReference type="InterPro" id="IPR036869">
    <property type="entry name" value="J_dom_sf"/>
</dbReference>